<dbReference type="InterPro" id="IPR045518">
    <property type="entry name" value="2EXR"/>
</dbReference>
<protein>
    <recommendedName>
        <fullName evidence="2">2EXR domain-containing protein</fullName>
    </recommendedName>
</protein>
<dbReference type="STRING" id="1116229.S3DBL5"/>
<organism evidence="3 4">
    <name type="scientific">Glarea lozoyensis (strain ATCC 20868 / MF5171)</name>
    <dbReference type="NCBI Taxonomy" id="1116229"/>
    <lineage>
        <taxon>Eukaryota</taxon>
        <taxon>Fungi</taxon>
        <taxon>Dikarya</taxon>
        <taxon>Ascomycota</taxon>
        <taxon>Pezizomycotina</taxon>
        <taxon>Leotiomycetes</taxon>
        <taxon>Helotiales</taxon>
        <taxon>Helotiaceae</taxon>
        <taxon>Glarea</taxon>
    </lineage>
</organism>
<dbReference type="AlphaFoldDB" id="S3DBL5"/>
<feature type="domain" description="2EXR" evidence="2">
    <location>
        <begin position="34"/>
        <end position="120"/>
    </location>
</feature>
<dbReference type="Proteomes" id="UP000016922">
    <property type="component" value="Unassembled WGS sequence"/>
</dbReference>
<dbReference type="Pfam" id="PF20150">
    <property type="entry name" value="2EXR"/>
    <property type="match status" value="1"/>
</dbReference>
<feature type="region of interest" description="Disordered" evidence="1">
    <location>
        <begin position="1"/>
        <end position="21"/>
    </location>
</feature>
<evidence type="ECO:0000256" key="1">
    <source>
        <dbReference type="SAM" id="MobiDB-lite"/>
    </source>
</evidence>
<dbReference type="GeneID" id="19459564"/>
<dbReference type="RefSeq" id="XP_008083455.1">
    <property type="nucleotide sequence ID" value="XM_008085264.1"/>
</dbReference>
<keyword evidence="4" id="KW-1185">Reference proteome</keyword>
<evidence type="ECO:0000313" key="3">
    <source>
        <dbReference type="EMBL" id="EPE29346.1"/>
    </source>
</evidence>
<name>S3DBL5_GLAL2</name>
<proteinExistence type="predicted"/>
<evidence type="ECO:0000313" key="4">
    <source>
        <dbReference type="Proteomes" id="UP000016922"/>
    </source>
</evidence>
<dbReference type="OrthoDB" id="3561261at2759"/>
<reference evidence="3 4" key="1">
    <citation type="journal article" date="2013" name="BMC Genomics">
        <title>Genomics-driven discovery of the pneumocandin biosynthetic gene cluster in the fungus Glarea lozoyensis.</title>
        <authorList>
            <person name="Chen L."/>
            <person name="Yue Q."/>
            <person name="Zhang X."/>
            <person name="Xiang M."/>
            <person name="Wang C."/>
            <person name="Li S."/>
            <person name="Che Y."/>
            <person name="Ortiz-Lopez F.J."/>
            <person name="Bills G.F."/>
            <person name="Liu X."/>
            <person name="An Z."/>
        </authorList>
    </citation>
    <scope>NUCLEOTIDE SEQUENCE [LARGE SCALE GENOMIC DNA]</scope>
    <source>
        <strain evidence="4">ATCC 20868 / MF5171</strain>
    </source>
</reference>
<sequence length="200" mass="23239">MPDKERKSPIGGKHKDLRRPKINHRRRLDSIRRFLYFNILPLEIRTEIWEYSLPGSRMLCPRDPPEPERETYTRRSSLAYGTFDQPPPNSQVIYSQTSLYFPRHHQAMKPAALDVCRRAGKLWGWVERETSDVVIYPAPEVIADLERVTRLAYKYTGGWADYDELLVSPHGNGPILRKELAIFKGLEEVLLSHAPEEVSN</sequence>
<dbReference type="KEGG" id="glz:GLAREA_00506"/>
<gene>
    <name evidence="3" type="ORF">GLAREA_00506</name>
</gene>
<dbReference type="HOGENOM" id="CLU_1366364_0_0_1"/>
<accession>S3DBL5</accession>
<dbReference type="EMBL" id="KE145367">
    <property type="protein sequence ID" value="EPE29346.1"/>
    <property type="molecule type" value="Genomic_DNA"/>
</dbReference>
<evidence type="ECO:0000259" key="2">
    <source>
        <dbReference type="Pfam" id="PF20150"/>
    </source>
</evidence>